<evidence type="ECO:0000313" key="1">
    <source>
        <dbReference type="EMBL" id="MBU3865568.1"/>
    </source>
</evidence>
<sequence>MPDFSSLSRQEQRETRETTDHLANFGIFVSVSQVAVAEKDLSAWRGGRLPSALLCVRHGWDLSRLHPEYAEHDKFGRVVYLPEATYTEAATIARQRTERGEHTLLGYKLRDGVRHLPIVTVTRRSRTPVEQLLTRGYQFENLPGLRMAEVPLNRPHHPDRGIPCALCDVYGAQRLRRDQRDRPALVCDDCAADTDTSALMWPMHLD</sequence>
<protein>
    <submittedName>
        <fullName evidence="1">Uncharacterized protein</fullName>
    </submittedName>
</protein>
<dbReference type="RefSeq" id="WP_216342634.1">
    <property type="nucleotide sequence ID" value="NZ_JAHLEM010000163.1"/>
</dbReference>
<gene>
    <name evidence="1" type="ORF">KN815_16220</name>
</gene>
<evidence type="ECO:0000313" key="2">
    <source>
        <dbReference type="Proteomes" id="UP000720508"/>
    </source>
</evidence>
<keyword evidence="2" id="KW-1185">Reference proteome</keyword>
<comment type="caution">
    <text evidence="1">The sequence shown here is derived from an EMBL/GenBank/DDBJ whole genome shotgun (WGS) entry which is preliminary data.</text>
</comment>
<reference evidence="1 2" key="1">
    <citation type="submission" date="2021-06" db="EMBL/GenBank/DDBJ databases">
        <authorList>
            <person name="Pan X."/>
        </authorList>
    </citation>
    <scope>NUCLEOTIDE SEQUENCE [LARGE SCALE GENOMIC DNA]</scope>
    <source>
        <strain evidence="1 2">4503</strain>
    </source>
</reference>
<accession>A0ABS6CF65</accession>
<organism evidence="1 2">
    <name type="scientific">Streptomyces niphimycinicus</name>
    <dbReference type="NCBI Taxonomy" id="2842201"/>
    <lineage>
        <taxon>Bacteria</taxon>
        <taxon>Bacillati</taxon>
        <taxon>Actinomycetota</taxon>
        <taxon>Actinomycetes</taxon>
        <taxon>Kitasatosporales</taxon>
        <taxon>Streptomycetaceae</taxon>
        <taxon>Streptomyces</taxon>
    </lineage>
</organism>
<dbReference type="Proteomes" id="UP000720508">
    <property type="component" value="Unassembled WGS sequence"/>
</dbReference>
<proteinExistence type="predicted"/>
<name>A0ABS6CF65_9ACTN</name>
<dbReference type="EMBL" id="JAHLEM010000163">
    <property type="protein sequence ID" value="MBU3865568.1"/>
    <property type="molecule type" value="Genomic_DNA"/>
</dbReference>